<comment type="caution">
    <text evidence="2">The sequence shown here is derived from an EMBL/GenBank/DDBJ whole genome shotgun (WGS) entry which is preliminary data.</text>
</comment>
<accession>A0AA86UGV6</accession>
<dbReference type="Proteomes" id="UP001642409">
    <property type="component" value="Unassembled WGS sequence"/>
</dbReference>
<gene>
    <name evidence="2" type="ORF">HINF_LOCUS45315</name>
    <name evidence="3" type="ORF">HINF_LOCUS49421</name>
</gene>
<keyword evidence="1" id="KW-1133">Transmembrane helix</keyword>
<evidence type="ECO:0000313" key="4">
    <source>
        <dbReference type="Proteomes" id="UP001642409"/>
    </source>
</evidence>
<reference evidence="3 4" key="2">
    <citation type="submission" date="2024-07" db="EMBL/GenBank/DDBJ databases">
        <authorList>
            <person name="Akdeniz Z."/>
        </authorList>
    </citation>
    <scope>NUCLEOTIDE SEQUENCE [LARGE SCALE GENOMIC DNA]</scope>
</reference>
<sequence length="637" mass="74743">MNYIIDSEQKFHFNQTHNINESDLTRFISQLSDYKEKIVACYDKQYLTIGDRLQSPGTHDQVLTFIGRNYNETVTTINIESLLDALNRTISQFYFNQQQRIYKRNIPVGSGIGPDGMQIFIQDSEYYETDDQAVQVLKRYEQINQDNLNMLNFQVILFGPQVKRSVANILSRVVFLTRMSISNLSEYIEHQTQHITTLENYTTIPQSVDILGQHAVQICTTVKRFDNKLGGILCTSVPITEMFPSKGISYIIDTRKKMLIANNANILFNYNYFVTTLQPQHFSHMNQYNRTSIEINGSLYITENINIYTRLIIQFRNVDKNKYKLIQPVQRTQLQYKFDKCSDGLGFVFNTNNMYQVDCNNPEMTTDYIFSSQFNYEAQLLLSDITFQQLNNLNIWSGNQRTAGRMTRNNLSTVVSNFVFDSDCWKQIQDNIYNFRNHDDFNTNQFHYNKLSCYYEINTNMIQDDFVLLIHTHQNLLFTDFVIYPSSFVQYLFNFGQYNVITSDLETLNKVTDNQLQTLFSNGILLCKLYDQPDYLYKGIKLGNLQRINTDIFRHLDYLNGIIFTMIDSPFVNFNCSKQIFSNDLMKNNQDRPYYCINVYHSAHTHIIHQIDHQNQYLFILLAICLAILIQFALTLM</sequence>
<feature type="transmembrane region" description="Helical" evidence="1">
    <location>
        <begin position="617"/>
        <end position="636"/>
    </location>
</feature>
<keyword evidence="1" id="KW-0812">Transmembrane</keyword>
<evidence type="ECO:0000313" key="2">
    <source>
        <dbReference type="EMBL" id="CAI9957670.1"/>
    </source>
</evidence>
<name>A0AA86UGV6_9EUKA</name>
<keyword evidence="1" id="KW-0472">Membrane</keyword>
<proteinExistence type="predicted"/>
<evidence type="ECO:0000313" key="3">
    <source>
        <dbReference type="EMBL" id="CAL6060842.1"/>
    </source>
</evidence>
<keyword evidence="4" id="KW-1185">Reference proteome</keyword>
<dbReference type="AlphaFoldDB" id="A0AA86UGV6"/>
<dbReference type="EMBL" id="CAXDID020000232">
    <property type="protein sequence ID" value="CAL6060842.1"/>
    <property type="molecule type" value="Genomic_DNA"/>
</dbReference>
<evidence type="ECO:0000256" key="1">
    <source>
        <dbReference type="SAM" id="Phobius"/>
    </source>
</evidence>
<dbReference type="EMBL" id="CATOUU010000890">
    <property type="protein sequence ID" value="CAI9957670.1"/>
    <property type="molecule type" value="Genomic_DNA"/>
</dbReference>
<protein>
    <submittedName>
        <fullName evidence="3">Hypothetical_protein</fullName>
    </submittedName>
</protein>
<organism evidence="2">
    <name type="scientific">Hexamita inflata</name>
    <dbReference type="NCBI Taxonomy" id="28002"/>
    <lineage>
        <taxon>Eukaryota</taxon>
        <taxon>Metamonada</taxon>
        <taxon>Diplomonadida</taxon>
        <taxon>Hexamitidae</taxon>
        <taxon>Hexamitinae</taxon>
        <taxon>Hexamita</taxon>
    </lineage>
</organism>
<reference evidence="2" key="1">
    <citation type="submission" date="2023-06" db="EMBL/GenBank/DDBJ databases">
        <authorList>
            <person name="Kurt Z."/>
        </authorList>
    </citation>
    <scope>NUCLEOTIDE SEQUENCE</scope>
</reference>